<dbReference type="RefSeq" id="WP_200604240.1">
    <property type="nucleotide sequence ID" value="NZ_CP071517.1"/>
</dbReference>
<gene>
    <name evidence="2" type="ORF">HIV01_017970</name>
</gene>
<dbReference type="InterPro" id="IPR007803">
    <property type="entry name" value="Asp/Arg/Pro-Hydrxlase"/>
</dbReference>
<dbReference type="EMBL" id="CP071517">
    <property type="protein sequence ID" value="QSX74992.1"/>
    <property type="molecule type" value="Genomic_DNA"/>
</dbReference>
<evidence type="ECO:0000313" key="2">
    <source>
        <dbReference type="EMBL" id="QSX74992.1"/>
    </source>
</evidence>
<protein>
    <submittedName>
        <fullName evidence="2">Aspartyl/asparaginyl beta-hydroxylase domain-containing protein</fullName>
    </submittedName>
</protein>
<dbReference type="InterPro" id="IPR027443">
    <property type="entry name" value="IPNS-like_sf"/>
</dbReference>
<accession>A0ABX7RA27</accession>
<evidence type="ECO:0000259" key="1">
    <source>
        <dbReference type="Pfam" id="PF05118"/>
    </source>
</evidence>
<reference evidence="2 3" key="1">
    <citation type="submission" date="2021-02" db="EMBL/GenBank/DDBJ databases">
        <title>Lysobacter arenosi sp. nov., isolated from soil of gangwondo yeongwol, south Korea.</title>
        <authorList>
            <person name="Kim K.R."/>
            <person name="Kim K.H."/>
            <person name="Jeon C.O."/>
        </authorList>
    </citation>
    <scope>NUCLEOTIDE SEQUENCE [LARGE SCALE GENOMIC DNA]</scope>
    <source>
        <strain evidence="2 3">R7</strain>
    </source>
</reference>
<name>A0ABX7RA27_9GAMM</name>
<evidence type="ECO:0000313" key="3">
    <source>
        <dbReference type="Proteomes" id="UP000663400"/>
    </source>
</evidence>
<keyword evidence="3" id="KW-1185">Reference proteome</keyword>
<dbReference type="SUPFAM" id="SSF51197">
    <property type="entry name" value="Clavaminate synthase-like"/>
    <property type="match status" value="1"/>
</dbReference>
<dbReference type="Proteomes" id="UP000663400">
    <property type="component" value="Chromosome"/>
</dbReference>
<sequence length="209" mass="23728">MQPHAVSPSDVQPNPRKTTSVRALGQVDVARLREAVLAIPEAEWDAENADKPNRFEALDRTRHIVFRFVSDFQDWRKSYDRPLWAQWRELLEPVMAQAVAPYGYARAEFPRVMLARMAPGGVIKPHRDANPAAKWPHKIHVPLLTSEQVTFFIDGVGYHFAEGEAVEVSNMAVHAVENNGASDRIHLIFEYFDLDQPAPDWVGKLPARK</sequence>
<dbReference type="Pfam" id="PF05118">
    <property type="entry name" value="Asp_Arg_Hydrox"/>
    <property type="match status" value="1"/>
</dbReference>
<dbReference type="Gene3D" id="2.60.120.330">
    <property type="entry name" value="B-lactam Antibiotic, Isopenicillin N Synthase, Chain"/>
    <property type="match status" value="1"/>
</dbReference>
<proteinExistence type="predicted"/>
<organism evidence="2 3">
    <name type="scientific">Lysobacter arenosi</name>
    <dbReference type="NCBI Taxonomy" id="2795387"/>
    <lineage>
        <taxon>Bacteria</taxon>
        <taxon>Pseudomonadati</taxon>
        <taxon>Pseudomonadota</taxon>
        <taxon>Gammaproteobacteria</taxon>
        <taxon>Lysobacterales</taxon>
        <taxon>Lysobacteraceae</taxon>
        <taxon>Lysobacter</taxon>
    </lineage>
</organism>
<feature type="domain" description="Aspartyl/asparaginy/proline hydroxylase" evidence="1">
    <location>
        <begin position="106"/>
        <end position="190"/>
    </location>
</feature>